<keyword evidence="3" id="KW-0862">Zinc</keyword>
<dbReference type="HOGENOM" id="CLU_1598428_0_0_1"/>
<evidence type="ECO:0000313" key="7">
    <source>
        <dbReference type="Proteomes" id="UP000015241"/>
    </source>
</evidence>
<reference evidence="6 7" key="1">
    <citation type="journal article" date="2012" name="Science">
        <title>The Paleozoic origin of enzymatic lignin decomposition reconstructed from 31 fungal genomes.</title>
        <authorList>
            <person name="Floudas D."/>
            <person name="Binder M."/>
            <person name="Riley R."/>
            <person name="Barry K."/>
            <person name="Blanchette R.A."/>
            <person name="Henrissat B."/>
            <person name="Martinez A.T."/>
            <person name="Otillar R."/>
            <person name="Spatafora J.W."/>
            <person name="Yadav J.S."/>
            <person name="Aerts A."/>
            <person name="Benoit I."/>
            <person name="Boyd A."/>
            <person name="Carlson A."/>
            <person name="Copeland A."/>
            <person name="Coutinho P.M."/>
            <person name="de Vries R.P."/>
            <person name="Ferreira P."/>
            <person name="Findley K."/>
            <person name="Foster B."/>
            <person name="Gaskell J."/>
            <person name="Glotzer D."/>
            <person name="Gorecki P."/>
            <person name="Heitman J."/>
            <person name="Hesse C."/>
            <person name="Hori C."/>
            <person name="Igarashi K."/>
            <person name="Jurgens J.A."/>
            <person name="Kallen N."/>
            <person name="Kersten P."/>
            <person name="Kohler A."/>
            <person name="Kuees U."/>
            <person name="Kumar T.K.A."/>
            <person name="Kuo A."/>
            <person name="LaButti K."/>
            <person name="Larrondo L.F."/>
            <person name="Lindquist E."/>
            <person name="Ling A."/>
            <person name="Lombard V."/>
            <person name="Lucas S."/>
            <person name="Lundell T."/>
            <person name="Martin R."/>
            <person name="McLaughlin D.J."/>
            <person name="Morgenstern I."/>
            <person name="Morin E."/>
            <person name="Murat C."/>
            <person name="Nagy L.G."/>
            <person name="Nolan M."/>
            <person name="Ohm R.A."/>
            <person name="Patyshakuliyeva A."/>
            <person name="Rokas A."/>
            <person name="Ruiz-Duenas F.J."/>
            <person name="Sabat G."/>
            <person name="Salamov A."/>
            <person name="Samejima M."/>
            <person name="Schmutz J."/>
            <person name="Slot J.C."/>
            <person name="St John F."/>
            <person name="Stenlid J."/>
            <person name="Sun H."/>
            <person name="Sun S."/>
            <person name="Syed K."/>
            <person name="Tsang A."/>
            <person name="Wiebenga A."/>
            <person name="Young D."/>
            <person name="Pisabarro A."/>
            <person name="Eastwood D.C."/>
            <person name="Martin F."/>
            <person name="Cullen D."/>
            <person name="Grigoriev I.V."/>
            <person name="Hibbett D.S."/>
        </authorList>
    </citation>
    <scope>NUCLEOTIDE SEQUENCE</scope>
    <source>
        <strain evidence="7">FP-58527</strain>
    </source>
</reference>
<dbReference type="GO" id="GO:0008270">
    <property type="term" value="F:zinc ion binding"/>
    <property type="evidence" value="ECO:0007669"/>
    <property type="project" value="UniProtKB-KW"/>
</dbReference>
<dbReference type="OrthoDB" id="2931494at2759"/>
<name>S8DSP6_FOMSC</name>
<feature type="non-terminal residue" evidence="6">
    <location>
        <position position="167"/>
    </location>
</feature>
<sequence>RLLECAKCRRIHYCSRECQKKNWARHKDTVFMDKWIQHLYATDRPAVQKALHWTSWREVADLSPYVSALRLRDDPGRARTHIVFEQSAHTPNAGPRARDKFTVLRCGVFRLSDVLAELEHILGLVPGSALEYFAGLVKDCYEGPLLAVDYSIVRFGDGIIPALESGS</sequence>
<keyword evidence="1" id="KW-0479">Metal-binding</keyword>
<evidence type="ECO:0000256" key="1">
    <source>
        <dbReference type="ARBA" id="ARBA00022723"/>
    </source>
</evidence>
<organism evidence="6 7">
    <name type="scientific">Fomitopsis schrenkii</name>
    <name type="common">Brown rot fungus</name>
    <dbReference type="NCBI Taxonomy" id="2126942"/>
    <lineage>
        <taxon>Eukaryota</taxon>
        <taxon>Fungi</taxon>
        <taxon>Dikarya</taxon>
        <taxon>Basidiomycota</taxon>
        <taxon>Agaricomycotina</taxon>
        <taxon>Agaricomycetes</taxon>
        <taxon>Polyporales</taxon>
        <taxon>Fomitopsis</taxon>
    </lineage>
</organism>
<proteinExistence type="predicted"/>
<feature type="non-terminal residue" evidence="6">
    <location>
        <position position="1"/>
    </location>
</feature>
<dbReference type="InterPro" id="IPR002893">
    <property type="entry name" value="Znf_MYND"/>
</dbReference>
<dbReference type="STRING" id="743788.S8DSP6"/>
<keyword evidence="2 4" id="KW-0863">Zinc-finger</keyword>
<evidence type="ECO:0000256" key="3">
    <source>
        <dbReference type="ARBA" id="ARBA00022833"/>
    </source>
</evidence>
<dbReference type="Pfam" id="PF01753">
    <property type="entry name" value="zf-MYND"/>
    <property type="match status" value="1"/>
</dbReference>
<dbReference type="SUPFAM" id="SSF144232">
    <property type="entry name" value="HIT/MYND zinc finger-like"/>
    <property type="match status" value="1"/>
</dbReference>
<evidence type="ECO:0000256" key="2">
    <source>
        <dbReference type="ARBA" id="ARBA00022771"/>
    </source>
</evidence>
<protein>
    <recommendedName>
        <fullName evidence="5">MYND-type domain-containing protein</fullName>
    </recommendedName>
</protein>
<accession>S8DSP6</accession>
<feature type="domain" description="MYND-type" evidence="5">
    <location>
        <begin position="1"/>
        <end position="30"/>
    </location>
</feature>
<dbReference type="InParanoid" id="S8DSP6"/>
<evidence type="ECO:0000313" key="6">
    <source>
        <dbReference type="EMBL" id="EPS94218.1"/>
    </source>
</evidence>
<gene>
    <name evidence="6" type="ORF">FOMPIDRAFT_1087805</name>
</gene>
<dbReference type="AlphaFoldDB" id="S8DSP6"/>
<evidence type="ECO:0000256" key="4">
    <source>
        <dbReference type="PROSITE-ProRule" id="PRU00134"/>
    </source>
</evidence>
<dbReference type="Proteomes" id="UP000015241">
    <property type="component" value="Unassembled WGS sequence"/>
</dbReference>
<keyword evidence="7" id="KW-1185">Reference proteome</keyword>
<dbReference type="PROSITE" id="PS50865">
    <property type="entry name" value="ZF_MYND_2"/>
    <property type="match status" value="1"/>
</dbReference>
<dbReference type="EMBL" id="KE504241">
    <property type="protein sequence ID" value="EPS94218.1"/>
    <property type="molecule type" value="Genomic_DNA"/>
</dbReference>
<dbReference type="eggNOG" id="ENOG502SD67">
    <property type="taxonomic scope" value="Eukaryota"/>
</dbReference>
<evidence type="ECO:0000259" key="5">
    <source>
        <dbReference type="PROSITE" id="PS50865"/>
    </source>
</evidence>
<dbReference type="Gene3D" id="6.10.140.2220">
    <property type="match status" value="1"/>
</dbReference>